<dbReference type="Pfam" id="PF07727">
    <property type="entry name" value="RVT_2"/>
    <property type="match status" value="1"/>
</dbReference>
<protein>
    <submittedName>
        <fullName evidence="2">Retrovirus-related Pol polyprotein from transposon TNT 1-94</fullName>
    </submittedName>
</protein>
<evidence type="ECO:0000313" key="2">
    <source>
        <dbReference type="EMBL" id="GEU47158.1"/>
    </source>
</evidence>
<evidence type="ECO:0000259" key="1">
    <source>
        <dbReference type="Pfam" id="PF07727"/>
    </source>
</evidence>
<dbReference type="InterPro" id="IPR013103">
    <property type="entry name" value="RVT_2"/>
</dbReference>
<dbReference type="PANTHER" id="PTHR11439">
    <property type="entry name" value="GAG-POL-RELATED RETROTRANSPOSON"/>
    <property type="match status" value="1"/>
</dbReference>
<accession>A0A6L2KCH7</accession>
<dbReference type="CDD" id="cd09272">
    <property type="entry name" value="RNase_HI_RT_Ty1"/>
    <property type="match status" value="1"/>
</dbReference>
<name>A0A6L2KCH7_TANCI</name>
<proteinExistence type="predicted"/>
<dbReference type="EMBL" id="BKCJ010002229">
    <property type="protein sequence ID" value="GEU47158.1"/>
    <property type="molecule type" value="Genomic_DNA"/>
</dbReference>
<reference evidence="2" key="1">
    <citation type="journal article" date="2019" name="Sci. Rep.">
        <title>Draft genome of Tanacetum cinerariifolium, the natural source of mosquito coil.</title>
        <authorList>
            <person name="Yamashiro T."/>
            <person name="Shiraishi A."/>
            <person name="Satake H."/>
            <person name="Nakayama K."/>
        </authorList>
    </citation>
    <scope>NUCLEOTIDE SEQUENCE</scope>
</reference>
<gene>
    <name evidence="2" type="ORF">Tci_019136</name>
</gene>
<comment type="caution">
    <text evidence="2">The sequence shown here is derived from an EMBL/GenBank/DDBJ whole genome shotgun (WGS) entry which is preliminary data.</text>
</comment>
<sequence>MLNKENYMPWSSRLLWYAKSKPNGKIIHNSIINGPYVRRMIPEPGDTNHKVPVNKTFHVQTDDELTEKELKQIKADDQAIQTILLREKGQVIQRMGKTKDLHIADYTQLYDFLKYNQKEVDELKAKQLAKTQDPLALMANSNNPYAFLAPHQDQPSFNQNYMQQPMPNPKDIIDPITAMNMALTLMAKAFKLNYSTPTNNNQRISSNPRNRQIAQPGMNMGQDRQMQMVRGNANQNGNGNLVAAHAEGNAASHVYKLKKALYGLKQAPRAWYDELSMFLLQNHFFKGTIDPTLFTRRFQDEILVDSGFELTGFSDADYVRCKDTFKSTSSGAQFLGEKLVSWSSKKQDCTALSTAEAEYVSLSACCTQVLWMRTQLTDYGFHFNKIPIYYDSKSAIAISCNLVQHSRTKHIAVRYYFIMEHVEKGTIELYFVKTDYQLADLFTKALPADRFNYLVHRLGMRSLSPQELDRLAKSHQSRMDLPRNTPLDRVEVLVPIEMELVLEQSQQGSGHEVSVSTEGVEELKRIVKIKGEKKEALYTTLGRNKDGQLEHYYGRIYQDRGKSRKVFNWETAKYGKICIPFDPKRYYKDGRLHKNVAEVKRLETIFCRQVNQVHTLDFKGLTLDMRHDLAERVRMVYTGDDDLEIFVSHAWRRLFEIQAPLVQEFILEFFSTCRISGLHTAEEMAEDGFDAYWLERKKVIPDNEDLSAQYLFRHAKERKSGARLLGGCFIRRLAHHFGLVSDDGLRGLSIVVRELALIDMGELVRLNICMEVGDDRAWVAQGAERQPFIAAAAQGGAEDAPDVYEGAQAVPTPIHAHPPPPATV</sequence>
<dbReference type="AlphaFoldDB" id="A0A6L2KCH7"/>
<organism evidence="2">
    <name type="scientific">Tanacetum cinerariifolium</name>
    <name type="common">Dalmatian daisy</name>
    <name type="synonym">Chrysanthemum cinerariifolium</name>
    <dbReference type="NCBI Taxonomy" id="118510"/>
    <lineage>
        <taxon>Eukaryota</taxon>
        <taxon>Viridiplantae</taxon>
        <taxon>Streptophyta</taxon>
        <taxon>Embryophyta</taxon>
        <taxon>Tracheophyta</taxon>
        <taxon>Spermatophyta</taxon>
        <taxon>Magnoliopsida</taxon>
        <taxon>eudicotyledons</taxon>
        <taxon>Gunneridae</taxon>
        <taxon>Pentapetalae</taxon>
        <taxon>asterids</taxon>
        <taxon>campanulids</taxon>
        <taxon>Asterales</taxon>
        <taxon>Asteraceae</taxon>
        <taxon>Asteroideae</taxon>
        <taxon>Anthemideae</taxon>
        <taxon>Anthemidinae</taxon>
        <taxon>Tanacetum</taxon>
    </lineage>
</organism>
<dbReference type="PANTHER" id="PTHR11439:SF495">
    <property type="entry name" value="REVERSE TRANSCRIPTASE, RNA-DEPENDENT DNA POLYMERASE-RELATED"/>
    <property type="match status" value="1"/>
</dbReference>
<feature type="domain" description="Reverse transcriptase Ty1/copia-type" evidence="1">
    <location>
        <begin position="249"/>
        <end position="301"/>
    </location>
</feature>